<reference evidence="3" key="2">
    <citation type="submission" date="2020-08" db="EMBL/GenBank/DDBJ databases">
        <title>Plant Genome Project.</title>
        <authorList>
            <person name="Zhang R.-G."/>
        </authorList>
    </citation>
    <scope>NUCLEOTIDE SEQUENCE</scope>
    <source>
        <strain evidence="3">Huo1</strain>
        <tissue evidence="3">Leaf</tissue>
    </source>
</reference>
<gene>
    <name evidence="3" type="ORF">SASPL_156951</name>
</gene>
<accession>A0A8X8VVX5</accession>
<evidence type="ECO:0000313" key="4">
    <source>
        <dbReference type="Proteomes" id="UP000298416"/>
    </source>
</evidence>
<keyword evidence="4" id="KW-1185">Reference proteome</keyword>
<protein>
    <recommendedName>
        <fullName evidence="2">Myb/SANT-like domain-containing protein</fullName>
    </recommendedName>
</protein>
<dbReference type="Pfam" id="PF12776">
    <property type="entry name" value="Myb_DNA-bind_3"/>
    <property type="match status" value="1"/>
</dbReference>
<sequence>MADARRGNRGDRTRRSWSGKEEEILAATMKELVAQGWKSDNGFRSGYLNKIEEALKREFPTSDIKVNPHVQSKICSWKKNYSSLVTIMGRSGVGFNNNGDFKIDCEDDQWTQIMMIDSNARFMRNRSWPFWEDWKIIFGKDRATGSNAEDVIDVVNALYSQQNLDNTDTIPGEDFSLNGLSTEEGVSESLGTNASADSGSARERATDSGSARERAAPPPKRREMMGWIECTPFYIKCMKMPMHDCNCYQPGSGLSMDDKFDVCEMLAKEPDRLDIFMGLPENARYAYVMRVLLEKREKRGN</sequence>
<organism evidence="3">
    <name type="scientific">Salvia splendens</name>
    <name type="common">Scarlet sage</name>
    <dbReference type="NCBI Taxonomy" id="180675"/>
    <lineage>
        <taxon>Eukaryota</taxon>
        <taxon>Viridiplantae</taxon>
        <taxon>Streptophyta</taxon>
        <taxon>Embryophyta</taxon>
        <taxon>Tracheophyta</taxon>
        <taxon>Spermatophyta</taxon>
        <taxon>Magnoliopsida</taxon>
        <taxon>eudicotyledons</taxon>
        <taxon>Gunneridae</taxon>
        <taxon>Pentapetalae</taxon>
        <taxon>asterids</taxon>
        <taxon>lamiids</taxon>
        <taxon>Lamiales</taxon>
        <taxon>Lamiaceae</taxon>
        <taxon>Nepetoideae</taxon>
        <taxon>Mentheae</taxon>
        <taxon>Salviinae</taxon>
        <taxon>Salvia</taxon>
        <taxon>Salvia subgen. Calosphace</taxon>
        <taxon>core Calosphace</taxon>
    </lineage>
</organism>
<reference evidence="3" key="1">
    <citation type="submission" date="2018-01" db="EMBL/GenBank/DDBJ databases">
        <authorList>
            <person name="Mao J.F."/>
        </authorList>
    </citation>
    <scope>NUCLEOTIDE SEQUENCE</scope>
    <source>
        <strain evidence="3">Huo1</strain>
        <tissue evidence="3">Leaf</tissue>
    </source>
</reference>
<dbReference type="InterPro" id="IPR024752">
    <property type="entry name" value="Myb/SANT-like_dom"/>
</dbReference>
<feature type="region of interest" description="Disordered" evidence="1">
    <location>
        <begin position="186"/>
        <end position="220"/>
    </location>
</feature>
<evidence type="ECO:0000256" key="1">
    <source>
        <dbReference type="SAM" id="MobiDB-lite"/>
    </source>
</evidence>
<feature type="compositionally biased region" description="Polar residues" evidence="1">
    <location>
        <begin position="189"/>
        <end position="198"/>
    </location>
</feature>
<comment type="caution">
    <text evidence="3">The sequence shown here is derived from an EMBL/GenBank/DDBJ whole genome shotgun (WGS) entry which is preliminary data.</text>
</comment>
<name>A0A8X8VVX5_SALSN</name>
<dbReference type="PANTHER" id="PTHR46250">
    <property type="entry name" value="MYB/SANT-LIKE DNA-BINDING DOMAIN PROTEIN-RELATED"/>
    <property type="match status" value="1"/>
</dbReference>
<feature type="compositionally biased region" description="Basic and acidic residues" evidence="1">
    <location>
        <begin position="200"/>
        <end position="220"/>
    </location>
</feature>
<dbReference type="AlphaFoldDB" id="A0A8X8VVX5"/>
<evidence type="ECO:0000313" key="3">
    <source>
        <dbReference type="EMBL" id="KAG6383300.1"/>
    </source>
</evidence>
<dbReference type="PANTHER" id="PTHR46250:SF15">
    <property type="entry name" value="OS01G0523800 PROTEIN"/>
    <property type="match status" value="1"/>
</dbReference>
<dbReference type="EMBL" id="PNBA02000637">
    <property type="protein sequence ID" value="KAG6383300.1"/>
    <property type="molecule type" value="Genomic_DNA"/>
</dbReference>
<evidence type="ECO:0000259" key="2">
    <source>
        <dbReference type="Pfam" id="PF12776"/>
    </source>
</evidence>
<proteinExistence type="predicted"/>
<dbReference type="Proteomes" id="UP000298416">
    <property type="component" value="Unassembled WGS sequence"/>
</dbReference>
<feature type="domain" description="Myb/SANT-like" evidence="2">
    <location>
        <begin position="16"/>
        <end position="112"/>
    </location>
</feature>